<dbReference type="AlphaFoldDB" id="A0AAN7KUS1"/>
<comment type="caution">
    <text evidence="2">The sequence shown here is derived from an EMBL/GenBank/DDBJ whole genome shotgun (WGS) entry which is preliminary data.</text>
</comment>
<proteinExistence type="predicted"/>
<keyword evidence="3" id="KW-1185">Reference proteome</keyword>
<gene>
    <name evidence="2" type="ORF">SAY86_013524</name>
</gene>
<evidence type="ECO:0000313" key="2">
    <source>
        <dbReference type="EMBL" id="KAK4771749.1"/>
    </source>
</evidence>
<dbReference type="Proteomes" id="UP001346149">
    <property type="component" value="Unassembled WGS sequence"/>
</dbReference>
<protein>
    <submittedName>
        <fullName evidence="2">Uncharacterized protein</fullName>
    </submittedName>
</protein>
<evidence type="ECO:0000256" key="1">
    <source>
        <dbReference type="SAM" id="MobiDB-lite"/>
    </source>
</evidence>
<reference evidence="2 3" key="1">
    <citation type="journal article" date="2023" name="Hortic Res">
        <title>Pangenome of water caltrop reveals structural variations and asymmetric subgenome divergence after allopolyploidization.</title>
        <authorList>
            <person name="Zhang X."/>
            <person name="Chen Y."/>
            <person name="Wang L."/>
            <person name="Yuan Y."/>
            <person name="Fang M."/>
            <person name="Shi L."/>
            <person name="Lu R."/>
            <person name="Comes H.P."/>
            <person name="Ma Y."/>
            <person name="Chen Y."/>
            <person name="Huang G."/>
            <person name="Zhou Y."/>
            <person name="Zheng Z."/>
            <person name="Qiu Y."/>
        </authorList>
    </citation>
    <scope>NUCLEOTIDE SEQUENCE [LARGE SCALE GENOMIC DNA]</scope>
    <source>
        <strain evidence="2">F231</strain>
    </source>
</reference>
<feature type="region of interest" description="Disordered" evidence="1">
    <location>
        <begin position="115"/>
        <end position="182"/>
    </location>
</feature>
<organism evidence="2 3">
    <name type="scientific">Trapa natans</name>
    <name type="common">Water chestnut</name>
    <dbReference type="NCBI Taxonomy" id="22666"/>
    <lineage>
        <taxon>Eukaryota</taxon>
        <taxon>Viridiplantae</taxon>
        <taxon>Streptophyta</taxon>
        <taxon>Embryophyta</taxon>
        <taxon>Tracheophyta</taxon>
        <taxon>Spermatophyta</taxon>
        <taxon>Magnoliopsida</taxon>
        <taxon>eudicotyledons</taxon>
        <taxon>Gunneridae</taxon>
        <taxon>Pentapetalae</taxon>
        <taxon>rosids</taxon>
        <taxon>malvids</taxon>
        <taxon>Myrtales</taxon>
        <taxon>Lythraceae</taxon>
        <taxon>Trapa</taxon>
    </lineage>
</organism>
<dbReference type="EMBL" id="JAXQNO010000020">
    <property type="protein sequence ID" value="KAK4771749.1"/>
    <property type="molecule type" value="Genomic_DNA"/>
</dbReference>
<evidence type="ECO:0000313" key="3">
    <source>
        <dbReference type="Proteomes" id="UP001346149"/>
    </source>
</evidence>
<sequence length="182" mass="19754">MACNWSPAESRLGSLRNPPPRASYHALQEALELSAAAELISTALSIYYTITFLHFSNDEVCDDTFGTRLCSSVFLLHGIIAVDRPTVCLPSALPWGMSLLSSPFPATVRLLSSPSSSAPAHRAPEFPPTETAHEIRGIERPPSAMCRCSDQPTPASEPDQSGEVGERSGEECSSSKFFWRDL</sequence>
<name>A0AAN7KUS1_TRANT</name>
<accession>A0AAN7KUS1</accession>